<accession>X0U1C1</accession>
<sequence length="222" mass="24850">ALEAGVEVVIAISTDKAVKPVNVMGMSKAIQERIMLHPTNGENRTRFVCVRYGNVLGSRGSVVPLFHQCILNDVPLPITHPDMTRFLLTLNQAVQLVLWATVKGEGGDLWVRKMPAATIADLGRALAQGMTGRRDYPQKIVGIRPGEKMHEVLISEEEMWRANEMEEHLLISSWSTAQRMQNPTNDVIKEYSSDSVHRMSEIELMALLESEGWFSREAKNGL</sequence>
<dbReference type="PANTHER" id="PTHR43318">
    <property type="entry name" value="UDP-N-ACETYLGLUCOSAMINE 4,6-DEHYDRATASE"/>
    <property type="match status" value="1"/>
</dbReference>
<dbReference type="PANTHER" id="PTHR43318:SF2">
    <property type="entry name" value="UDP-N-ACETYLGLUCOSAMINE 4,6-DEHYDRATASE (INVERTING)"/>
    <property type="match status" value="1"/>
</dbReference>
<name>X0U1C1_9ZZZZ</name>
<dbReference type="AlphaFoldDB" id="X0U1C1"/>
<dbReference type="SUPFAM" id="SSF51735">
    <property type="entry name" value="NAD(P)-binding Rossmann-fold domains"/>
    <property type="match status" value="1"/>
</dbReference>
<reference evidence="3" key="1">
    <citation type="journal article" date="2014" name="Front. Microbiol.">
        <title>High frequency of phylogenetically diverse reductive dehalogenase-homologous genes in deep subseafloor sedimentary metagenomes.</title>
        <authorList>
            <person name="Kawai M."/>
            <person name="Futagami T."/>
            <person name="Toyoda A."/>
            <person name="Takaki Y."/>
            <person name="Nishi S."/>
            <person name="Hori S."/>
            <person name="Arai W."/>
            <person name="Tsubouchi T."/>
            <person name="Morono Y."/>
            <person name="Uchiyama I."/>
            <person name="Ito T."/>
            <person name="Fujiyama A."/>
            <person name="Inagaki F."/>
            <person name="Takami H."/>
        </authorList>
    </citation>
    <scope>NUCLEOTIDE SEQUENCE</scope>
    <source>
        <strain evidence="3">Expedition CK06-06</strain>
    </source>
</reference>
<evidence type="ECO:0000259" key="2">
    <source>
        <dbReference type="Pfam" id="PF02719"/>
    </source>
</evidence>
<feature type="non-terminal residue" evidence="3">
    <location>
        <position position="1"/>
    </location>
</feature>
<dbReference type="EMBL" id="BARS01028792">
    <property type="protein sequence ID" value="GAF99568.1"/>
    <property type="molecule type" value="Genomic_DNA"/>
</dbReference>
<comment type="similarity">
    <text evidence="1">Belongs to the polysaccharide synthase family.</text>
</comment>
<gene>
    <name evidence="3" type="ORF">S01H1_45093</name>
</gene>
<evidence type="ECO:0000256" key="1">
    <source>
        <dbReference type="ARBA" id="ARBA00007430"/>
    </source>
</evidence>
<dbReference type="InterPro" id="IPR036291">
    <property type="entry name" value="NAD(P)-bd_dom_sf"/>
</dbReference>
<dbReference type="Pfam" id="PF02719">
    <property type="entry name" value="Polysacc_synt_2"/>
    <property type="match status" value="1"/>
</dbReference>
<proteinExistence type="inferred from homology"/>
<evidence type="ECO:0000313" key="3">
    <source>
        <dbReference type="EMBL" id="GAF99568.1"/>
    </source>
</evidence>
<protein>
    <recommendedName>
        <fullName evidence="2">Polysaccharide biosynthesis protein CapD-like domain-containing protein</fullName>
    </recommendedName>
</protein>
<dbReference type="InterPro" id="IPR051203">
    <property type="entry name" value="Polysaccharide_Synthase-Rel"/>
</dbReference>
<organism evidence="3">
    <name type="scientific">marine sediment metagenome</name>
    <dbReference type="NCBI Taxonomy" id="412755"/>
    <lineage>
        <taxon>unclassified sequences</taxon>
        <taxon>metagenomes</taxon>
        <taxon>ecological metagenomes</taxon>
    </lineage>
</organism>
<feature type="domain" description="Polysaccharide biosynthesis protein CapD-like" evidence="2">
    <location>
        <begin position="1"/>
        <end position="170"/>
    </location>
</feature>
<dbReference type="InterPro" id="IPR003869">
    <property type="entry name" value="Polysac_CapD-like"/>
</dbReference>
<dbReference type="Gene3D" id="3.40.50.720">
    <property type="entry name" value="NAD(P)-binding Rossmann-like Domain"/>
    <property type="match status" value="1"/>
</dbReference>
<comment type="caution">
    <text evidence="3">The sequence shown here is derived from an EMBL/GenBank/DDBJ whole genome shotgun (WGS) entry which is preliminary data.</text>
</comment>